<feature type="compositionally biased region" description="Gly residues" evidence="3">
    <location>
        <begin position="133"/>
        <end position="142"/>
    </location>
</feature>
<dbReference type="InterPro" id="IPR001452">
    <property type="entry name" value="SH3_domain"/>
</dbReference>
<accession>A0A6H0XY37</accession>
<feature type="region of interest" description="Disordered" evidence="3">
    <location>
        <begin position="98"/>
        <end position="117"/>
    </location>
</feature>
<dbReference type="Gene3D" id="2.30.30.40">
    <property type="entry name" value="SH3 Domains"/>
    <property type="match status" value="1"/>
</dbReference>
<dbReference type="SMART" id="SM00326">
    <property type="entry name" value="SH3"/>
    <property type="match status" value="1"/>
</dbReference>
<dbReference type="InterPro" id="IPR036028">
    <property type="entry name" value="SH3-like_dom_sf"/>
</dbReference>
<gene>
    <name evidence="5" type="ORF">AMS68_005098</name>
</gene>
<evidence type="ECO:0000313" key="5">
    <source>
        <dbReference type="EMBL" id="QIW99580.1"/>
    </source>
</evidence>
<feature type="compositionally biased region" description="Polar residues" evidence="3">
    <location>
        <begin position="105"/>
        <end position="114"/>
    </location>
</feature>
<dbReference type="EMBL" id="CP051141">
    <property type="protein sequence ID" value="QIW99580.1"/>
    <property type="molecule type" value="Genomic_DNA"/>
</dbReference>
<name>A0A6H0XY37_9PEZI</name>
<feature type="region of interest" description="Disordered" evidence="3">
    <location>
        <begin position="368"/>
        <end position="431"/>
    </location>
</feature>
<feature type="compositionally biased region" description="Low complexity" evidence="3">
    <location>
        <begin position="223"/>
        <end position="245"/>
    </location>
</feature>
<feature type="compositionally biased region" description="Basic and acidic residues" evidence="3">
    <location>
        <begin position="401"/>
        <end position="431"/>
    </location>
</feature>
<dbReference type="AlphaFoldDB" id="A0A6H0XY37"/>
<proteinExistence type="predicted"/>
<evidence type="ECO:0000259" key="4">
    <source>
        <dbReference type="PROSITE" id="PS50002"/>
    </source>
</evidence>
<reference evidence="5 6" key="1">
    <citation type="journal article" date="2016" name="Sci. Rep.">
        <title>Peltaster fructicola genome reveals evolution from an invasive phytopathogen to an ectophytic parasite.</title>
        <authorList>
            <person name="Xu C."/>
            <person name="Chen H."/>
            <person name="Gleason M.L."/>
            <person name="Xu J.R."/>
            <person name="Liu H."/>
            <person name="Zhang R."/>
            <person name="Sun G."/>
        </authorList>
    </citation>
    <scope>NUCLEOTIDE SEQUENCE [LARGE SCALE GENOMIC DNA]</scope>
    <source>
        <strain evidence="5 6">LNHT1506</strain>
    </source>
</reference>
<evidence type="ECO:0000256" key="3">
    <source>
        <dbReference type="SAM" id="MobiDB-lite"/>
    </source>
</evidence>
<feature type="domain" description="SH3" evidence="4">
    <location>
        <begin position="288"/>
        <end position="349"/>
    </location>
</feature>
<feature type="compositionally biased region" description="Basic and acidic residues" evidence="3">
    <location>
        <begin position="372"/>
        <end position="390"/>
    </location>
</feature>
<protein>
    <recommendedName>
        <fullName evidence="4">SH3 domain-containing protein</fullName>
    </recommendedName>
</protein>
<dbReference type="SUPFAM" id="SSF50044">
    <property type="entry name" value="SH3-domain"/>
    <property type="match status" value="1"/>
</dbReference>
<dbReference type="OrthoDB" id="19092at2759"/>
<evidence type="ECO:0000256" key="2">
    <source>
        <dbReference type="PROSITE-ProRule" id="PRU00192"/>
    </source>
</evidence>
<dbReference type="PROSITE" id="PS50002">
    <property type="entry name" value="SH3"/>
    <property type="match status" value="1"/>
</dbReference>
<evidence type="ECO:0000256" key="1">
    <source>
        <dbReference type="ARBA" id="ARBA00022443"/>
    </source>
</evidence>
<evidence type="ECO:0000313" key="6">
    <source>
        <dbReference type="Proteomes" id="UP000503462"/>
    </source>
</evidence>
<keyword evidence="1 2" id="KW-0728">SH3 domain</keyword>
<feature type="compositionally biased region" description="Basic residues" evidence="3">
    <location>
        <begin position="173"/>
        <end position="183"/>
    </location>
</feature>
<feature type="region of interest" description="Disordered" evidence="3">
    <location>
        <begin position="1"/>
        <end position="62"/>
    </location>
</feature>
<feature type="compositionally biased region" description="Basic residues" evidence="3">
    <location>
        <begin position="37"/>
        <end position="52"/>
    </location>
</feature>
<keyword evidence="6" id="KW-1185">Reference proteome</keyword>
<feature type="region of interest" description="Disordered" evidence="3">
    <location>
        <begin position="128"/>
        <end position="261"/>
    </location>
</feature>
<dbReference type="Pfam" id="PF14604">
    <property type="entry name" value="SH3_9"/>
    <property type="match status" value="1"/>
</dbReference>
<dbReference type="Proteomes" id="UP000503462">
    <property type="component" value="Chromosome 3"/>
</dbReference>
<organism evidence="5 6">
    <name type="scientific">Peltaster fructicola</name>
    <dbReference type="NCBI Taxonomy" id="286661"/>
    <lineage>
        <taxon>Eukaryota</taxon>
        <taxon>Fungi</taxon>
        <taxon>Dikarya</taxon>
        <taxon>Ascomycota</taxon>
        <taxon>Pezizomycotina</taxon>
        <taxon>Dothideomycetes</taxon>
        <taxon>Dothideomycetes incertae sedis</taxon>
        <taxon>Peltaster</taxon>
    </lineage>
</organism>
<sequence length="431" mass="47750">MADVLPPHLGPYSPSSHTSPPEQPDPLSATSEPGARPRPRSHISRSNSRRSARLSTLSRHTSFSRPQSVLYPAFPSTLSYAAVRDFAYPVFHPLHYGTPLEPPSGATTPGSEWASSRRLSDPLEAWNSKNGNWGAGPWGGDGVMYTDPSGDDGEALPSTSFGEDTDEPGGSFVRRKSKHRKSRSYTDITELERGRWHDSSSFNRRSRGDADTYGSKLDPAGQSSLRLSRNFGSSSSKRSTNTLPSRSFHTGQLPEPENDEDLLPLDAEQSAHAQSPQRASMGPEDEELFAGESLALYSFEPENPNELRLREGQIILVSYRHGQGWLVAEDPETGEQGLVPEEYVRLVREIETWDPERGGFIEDDSMLVDEQSEQHDSNDHMDLDEPHEMESDTSQDISGTSEKHMLQTDLHEKATDLLDSRQDSAHGESRP</sequence>